<dbReference type="AlphaFoldDB" id="A0A8T0U2E8"/>
<keyword evidence="3" id="KW-1185">Reference proteome</keyword>
<dbReference type="Proteomes" id="UP000823388">
    <property type="component" value="Chromosome 3N"/>
</dbReference>
<comment type="caution">
    <text evidence="2">The sequence shown here is derived from an EMBL/GenBank/DDBJ whole genome shotgun (WGS) entry which is preliminary data.</text>
</comment>
<feature type="region of interest" description="Disordered" evidence="1">
    <location>
        <begin position="27"/>
        <end position="61"/>
    </location>
</feature>
<proteinExistence type="predicted"/>
<sequence length="79" mass="9111">MSSGFFEGRSSELVLKKKMQAQLAEQTRNIQRREGWKAPNGWKVQRGKKKPPENLVEHFDPPPQKKVVIQSFVTFSSII</sequence>
<gene>
    <name evidence="2" type="ORF">PVAP13_3NG210951</name>
</gene>
<organism evidence="2 3">
    <name type="scientific">Panicum virgatum</name>
    <name type="common">Blackwell switchgrass</name>
    <dbReference type="NCBI Taxonomy" id="38727"/>
    <lineage>
        <taxon>Eukaryota</taxon>
        <taxon>Viridiplantae</taxon>
        <taxon>Streptophyta</taxon>
        <taxon>Embryophyta</taxon>
        <taxon>Tracheophyta</taxon>
        <taxon>Spermatophyta</taxon>
        <taxon>Magnoliopsida</taxon>
        <taxon>Liliopsida</taxon>
        <taxon>Poales</taxon>
        <taxon>Poaceae</taxon>
        <taxon>PACMAD clade</taxon>
        <taxon>Panicoideae</taxon>
        <taxon>Panicodae</taxon>
        <taxon>Paniceae</taxon>
        <taxon>Panicinae</taxon>
        <taxon>Panicum</taxon>
        <taxon>Panicum sect. Hiantes</taxon>
    </lineage>
</organism>
<evidence type="ECO:0000313" key="3">
    <source>
        <dbReference type="Proteomes" id="UP000823388"/>
    </source>
</evidence>
<feature type="compositionally biased region" description="Basic and acidic residues" evidence="1">
    <location>
        <begin position="50"/>
        <end position="60"/>
    </location>
</feature>
<protein>
    <submittedName>
        <fullName evidence="2">Uncharacterized protein</fullName>
    </submittedName>
</protein>
<dbReference type="EMBL" id="CM029042">
    <property type="protein sequence ID" value="KAG2616477.1"/>
    <property type="molecule type" value="Genomic_DNA"/>
</dbReference>
<evidence type="ECO:0000256" key="1">
    <source>
        <dbReference type="SAM" id="MobiDB-lite"/>
    </source>
</evidence>
<accession>A0A8T0U2E8</accession>
<evidence type="ECO:0000313" key="2">
    <source>
        <dbReference type="EMBL" id="KAG2616477.1"/>
    </source>
</evidence>
<name>A0A8T0U2E8_PANVG</name>
<reference evidence="2" key="1">
    <citation type="submission" date="2020-05" db="EMBL/GenBank/DDBJ databases">
        <title>WGS assembly of Panicum virgatum.</title>
        <authorList>
            <person name="Lovell J.T."/>
            <person name="Jenkins J."/>
            <person name="Shu S."/>
            <person name="Juenger T.E."/>
            <person name="Schmutz J."/>
        </authorList>
    </citation>
    <scope>NUCLEOTIDE SEQUENCE</scope>
    <source>
        <strain evidence="2">AP13</strain>
    </source>
</reference>